<dbReference type="Gene3D" id="2.30.30.60">
    <property type="match status" value="1"/>
</dbReference>
<dbReference type="GO" id="GO:0008381">
    <property type="term" value="F:mechanosensitive monoatomic ion channel activity"/>
    <property type="evidence" value="ECO:0007669"/>
    <property type="project" value="InterPro"/>
</dbReference>
<dbReference type="RefSeq" id="WP_046763579.1">
    <property type="nucleotide sequence ID" value="NZ_LBIC01000004.1"/>
</dbReference>
<dbReference type="PANTHER" id="PTHR30221:SF8">
    <property type="entry name" value="SMALL-CONDUCTANCE MECHANOSENSITIVE CHANNEL"/>
    <property type="match status" value="1"/>
</dbReference>
<dbReference type="Gene3D" id="1.10.287.1260">
    <property type="match status" value="1"/>
</dbReference>
<dbReference type="InterPro" id="IPR011066">
    <property type="entry name" value="MscS_channel_C_sf"/>
</dbReference>
<comment type="caution">
    <text evidence="11">The sequence shown here is derived from an EMBL/GenBank/DDBJ whole genome shotgun (WGS) entry which is preliminary data.</text>
</comment>
<dbReference type="Pfam" id="PF21082">
    <property type="entry name" value="MS_channel_3rd"/>
    <property type="match status" value="1"/>
</dbReference>
<evidence type="ECO:0000256" key="1">
    <source>
        <dbReference type="ARBA" id="ARBA00004651"/>
    </source>
</evidence>
<evidence type="ECO:0000256" key="6">
    <source>
        <dbReference type="ARBA" id="ARBA00023136"/>
    </source>
</evidence>
<dbReference type="InterPro" id="IPR045275">
    <property type="entry name" value="MscS_archaea/bacteria_type"/>
</dbReference>
<comment type="subcellular location">
    <subcellularLocation>
        <location evidence="7">Cell inner membrane</location>
        <topology evidence="7">Multi-pass membrane protein</topology>
    </subcellularLocation>
    <subcellularLocation>
        <location evidence="1">Cell membrane</location>
        <topology evidence="1">Multi-pass membrane protein</topology>
    </subcellularLocation>
</comment>
<dbReference type="PATRIC" id="fig|56193.3.peg.2220"/>
<dbReference type="Proteomes" id="UP000033874">
    <property type="component" value="Unassembled WGS sequence"/>
</dbReference>
<proteinExistence type="inferred from homology"/>
<accession>A0A0M3AR42</accession>
<evidence type="ECO:0000256" key="4">
    <source>
        <dbReference type="ARBA" id="ARBA00022692"/>
    </source>
</evidence>
<feature type="domain" description="Mechanosensitive ion channel MscS" evidence="8">
    <location>
        <begin position="197"/>
        <end position="259"/>
    </location>
</feature>
<organism evidence="11 12">
    <name type="scientific">Sphingobium chungbukense</name>
    <dbReference type="NCBI Taxonomy" id="56193"/>
    <lineage>
        <taxon>Bacteria</taxon>
        <taxon>Pseudomonadati</taxon>
        <taxon>Pseudomonadota</taxon>
        <taxon>Alphaproteobacteria</taxon>
        <taxon>Sphingomonadales</taxon>
        <taxon>Sphingomonadaceae</taxon>
        <taxon>Sphingobium</taxon>
    </lineage>
</organism>
<dbReference type="InterPro" id="IPR010920">
    <property type="entry name" value="LSM_dom_sf"/>
</dbReference>
<keyword evidence="7" id="KW-0813">Transport</keyword>
<keyword evidence="12" id="KW-1185">Reference proteome</keyword>
<feature type="transmembrane region" description="Helical" evidence="7">
    <location>
        <begin position="105"/>
        <end position="125"/>
    </location>
</feature>
<evidence type="ECO:0000313" key="11">
    <source>
        <dbReference type="EMBL" id="KKW92373.1"/>
    </source>
</evidence>
<dbReference type="GO" id="GO:0005886">
    <property type="term" value="C:plasma membrane"/>
    <property type="evidence" value="ECO:0007669"/>
    <property type="project" value="UniProtKB-SubCell"/>
</dbReference>
<feature type="domain" description="Mechanosensitive ion channel MscS C-terminal" evidence="9">
    <location>
        <begin position="269"/>
        <end position="353"/>
    </location>
</feature>
<sequence>MAQKDPVALPEIDVRPPNLTEMWHSTVHWFSLHYWQILIAIGAAVVIYTLLTALRSIGGRLKGAPGDTLGFVNVAGRSFARTTHFFMAMVAARLVVSYANPPQMVLKTVAFLFTIAAVFQCAIWAREIILGLVERRTSADESQSLANAMGLIRVLVTFALFAIALIVVLDNLGVNVTGLVAGLGIGGIAIGLAAQGIFSDLFAALSIIFDKPFRQGEVITYDQTTARVEHIGLKSTHLRAMSGEKKVISNANLLQKEITSLQMLAQRRVTFAIGIIYQTPEDKADAIPAMLKEIVEAQGHIFVNAGLVSFGASSLDYQLNFDVPDPDTHDYFASRHQVGLAIWKRFRAAGIEFAYPTQTSFTAAPDGHAVMPYPDVQPVVRVDQKGREAQDRLA</sequence>
<dbReference type="AlphaFoldDB" id="A0A0M3AR42"/>
<comment type="function">
    <text evidence="7">Mechanosensitive channel that participates in the regulation of osmotic pressure changes within the cell, opening in response to stretch forces in the membrane lipid bilayer, without the need for other proteins. Contributes to normal resistance to hypoosmotic shock. Forms an ion channel of 1.0 nanosiemens conductance with a slight preference for anions.</text>
</comment>
<dbReference type="SUPFAM" id="SSF50182">
    <property type="entry name" value="Sm-like ribonucleoproteins"/>
    <property type="match status" value="1"/>
</dbReference>
<feature type="transmembrane region" description="Helical" evidence="7">
    <location>
        <begin position="181"/>
        <end position="209"/>
    </location>
</feature>
<keyword evidence="5 7" id="KW-1133">Transmembrane helix</keyword>
<keyword evidence="4 7" id="KW-0812">Transmembrane</keyword>
<evidence type="ECO:0000256" key="7">
    <source>
        <dbReference type="RuleBase" id="RU369025"/>
    </source>
</evidence>
<keyword evidence="7" id="KW-0406">Ion transport</keyword>
<evidence type="ECO:0000256" key="2">
    <source>
        <dbReference type="ARBA" id="ARBA00008017"/>
    </source>
</evidence>
<comment type="subunit">
    <text evidence="7">Homoheptamer.</text>
</comment>
<dbReference type="EMBL" id="LBIC01000004">
    <property type="protein sequence ID" value="KKW92373.1"/>
    <property type="molecule type" value="Genomic_DNA"/>
</dbReference>
<dbReference type="SUPFAM" id="SSF82861">
    <property type="entry name" value="Mechanosensitive channel protein MscS (YggB), transmembrane region"/>
    <property type="match status" value="1"/>
</dbReference>
<feature type="transmembrane region" description="Helical" evidence="7">
    <location>
        <begin position="145"/>
        <end position="169"/>
    </location>
</feature>
<dbReference type="SUPFAM" id="SSF82689">
    <property type="entry name" value="Mechanosensitive channel protein MscS (YggB), C-terminal domain"/>
    <property type="match status" value="1"/>
</dbReference>
<feature type="transmembrane region" description="Helical" evidence="7">
    <location>
        <begin position="34"/>
        <end position="57"/>
    </location>
</feature>
<dbReference type="InterPro" id="IPR006685">
    <property type="entry name" value="MscS_channel_2nd"/>
</dbReference>
<evidence type="ECO:0000259" key="9">
    <source>
        <dbReference type="Pfam" id="PF21082"/>
    </source>
</evidence>
<dbReference type="STRING" id="56193.YP76_10695"/>
<evidence type="ECO:0000259" key="8">
    <source>
        <dbReference type="Pfam" id="PF00924"/>
    </source>
</evidence>
<evidence type="ECO:0000256" key="5">
    <source>
        <dbReference type="ARBA" id="ARBA00022989"/>
    </source>
</evidence>
<dbReference type="InterPro" id="IPR049278">
    <property type="entry name" value="MS_channel_C"/>
</dbReference>
<keyword evidence="3" id="KW-1003">Cell membrane</keyword>
<evidence type="ECO:0000313" key="12">
    <source>
        <dbReference type="Proteomes" id="UP000033874"/>
    </source>
</evidence>
<dbReference type="PANTHER" id="PTHR30221">
    <property type="entry name" value="SMALL-CONDUCTANCE MECHANOSENSITIVE CHANNEL"/>
    <property type="match status" value="1"/>
</dbReference>
<evidence type="ECO:0000256" key="3">
    <source>
        <dbReference type="ARBA" id="ARBA00022475"/>
    </source>
</evidence>
<protein>
    <recommendedName>
        <fullName evidence="7">Small-conductance mechanosensitive channel</fullName>
    </recommendedName>
</protein>
<dbReference type="InterPro" id="IPR049142">
    <property type="entry name" value="MS_channel_1st"/>
</dbReference>
<dbReference type="InterPro" id="IPR011014">
    <property type="entry name" value="MscS_channel_TM-2"/>
</dbReference>
<keyword evidence="6 7" id="KW-0472">Membrane</keyword>
<reference evidence="11 12" key="1">
    <citation type="submission" date="2015-04" db="EMBL/GenBank/DDBJ databases">
        <title>Genome sequence of aromatic hydrocarbons-degrading Sphingobium chungbukense DJ77.</title>
        <authorList>
            <person name="Kim Y.-C."/>
            <person name="Chae J.-C."/>
        </authorList>
    </citation>
    <scope>NUCLEOTIDE SEQUENCE [LARGE SCALE GENOMIC DNA]</scope>
    <source>
        <strain evidence="11 12">DJ77</strain>
    </source>
</reference>
<dbReference type="Pfam" id="PF00924">
    <property type="entry name" value="MS_channel_2nd"/>
    <property type="match status" value="1"/>
</dbReference>
<dbReference type="Gene3D" id="3.30.70.100">
    <property type="match status" value="1"/>
</dbReference>
<keyword evidence="7" id="KW-0407">Ion channel</keyword>
<feature type="domain" description="Mechanosensitive ion channel transmembrane helices 2/3" evidence="10">
    <location>
        <begin position="155"/>
        <end position="195"/>
    </location>
</feature>
<keyword evidence="7" id="KW-0997">Cell inner membrane</keyword>
<name>A0A0M3AR42_9SPHN</name>
<gene>
    <name evidence="11" type="ORF">YP76_10695</name>
</gene>
<dbReference type="Pfam" id="PF21088">
    <property type="entry name" value="MS_channel_1st"/>
    <property type="match status" value="1"/>
</dbReference>
<evidence type="ECO:0000259" key="10">
    <source>
        <dbReference type="Pfam" id="PF21088"/>
    </source>
</evidence>
<dbReference type="InterPro" id="IPR023408">
    <property type="entry name" value="MscS_beta-dom_sf"/>
</dbReference>
<comment type="similarity">
    <text evidence="2 7">Belongs to the MscS (TC 1.A.23) family.</text>
</comment>